<dbReference type="CDD" id="cd01949">
    <property type="entry name" value="GGDEF"/>
    <property type="match status" value="1"/>
</dbReference>
<dbReference type="SUPFAM" id="SSF55073">
    <property type="entry name" value="Nucleotide cyclase"/>
    <property type="match status" value="1"/>
</dbReference>
<accession>A0A545TBZ4</accession>
<comment type="caution">
    <text evidence="5">The sequence shown here is derived from an EMBL/GenBank/DDBJ whole genome shotgun (WGS) entry which is preliminary data.</text>
</comment>
<keyword evidence="6" id="KW-1185">Reference proteome</keyword>
<dbReference type="InterPro" id="IPR043128">
    <property type="entry name" value="Rev_trsase/Diguanyl_cyclase"/>
</dbReference>
<comment type="catalytic activity">
    <reaction evidence="3">
        <text>2 GTP = 3',3'-c-di-GMP + 2 diphosphate</text>
        <dbReference type="Rhea" id="RHEA:24898"/>
        <dbReference type="ChEBI" id="CHEBI:33019"/>
        <dbReference type="ChEBI" id="CHEBI:37565"/>
        <dbReference type="ChEBI" id="CHEBI:58805"/>
        <dbReference type="EC" id="2.7.7.65"/>
    </reaction>
</comment>
<evidence type="ECO:0000256" key="2">
    <source>
        <dbReference type="ARBA" id="ARBA00012528"/>
    </source>
</evidence>
<evidence type="ECO:0000313" key="6">
    <source>
        <dbReference type="Proteomes" id="UP000317839"/>
    </source>
</evidence>
<protein>
    <recommendedName>
        <fullName evidence="2">diguanylate cyclase</fullName>
        <ecNumber evidence="2">2.7.7.65</ecNumber>
    </recommendedName>
</protein>
<dbReference type="EC" id="2.7.7.65" evidence="2"/>
<evidence type="ECO:0000259" key="4">
    <source>
        <dbReference type="PROSITE" id="PS50887"/>
    </source>
</evidence>
<dbReference type="FunFam" id="3.30.70.270:FF:000001">
    <property type="entry name" value="Diguanylate cyclase domain protein"/>
    <property type="match status" value="1"/>
</dbReference>
<dbReference type="PANTHER" id="PTHR45138">
    <property type="entry name" value="REGULATORY COMPONENTS OF SENSORY TRANSDUCTION SYSTEM"/>
    <property type="match status" value="1"/>
</dbReference>
<dbReference type="SMART" id="SM00267">
    <property type="entry name" value="GGDEF"/>
    <property type="match status" value="1"/>
</dbReference>
<reference evidence="5 6" key="1">
    <citation type="submission" date="2019-06" db="EMBL/GenBank/DDBJ databases">
        <title>Draft genome of Aliikangiella marina GYP-15.</title>
        <authorList>
            <person name="Wang G."/>
        </authorList>
    </citation>
    <scope>NUCLEOTIDE SEQUENCE [LARGE SCALE GENOMIC DNA]</scope>
    <source>
        <strain evidence="5 6">GYP-15</strain>
    </source>
</reference>
<feature type="domain" description="GGDEF" evidence="4">
    <location>
        <begin position="488"/>
        <end position="626"/>
    </location>
</feature>
<dbReference type="GO" id="GO:0052621">
    <property type="term" value="F:diguanylate cyclase activity"/>
    <property type="evidence" value="ECO:0007669"/>
    <property type="project" value="UniProtKB-EC"/>
</dbReference>
<dbReference type="PANTHER" id="PTHR45138:SF9">
    <property type="entry name" value="DIGUANYLATE CYCLASE DGCM-RELATED"/>
    <property type="match status" value="1"/>
</dbReference>
<dbReference type="NCBIfam" id="TIGR00254">
    <property type="entry name" value="GGDEF"/>
    <property type="match status" value="1"/>
</dbReference>
<evidence type="ECO:0000313" key="5">
    <source>
        <dbReference type="EMBL" id="TQV74724.1"/>
    </source>
</evidence>
<proteinExistence type="predicted"/>
<dbReference type="PROSITE" id="PS50887">
    <property type="entry name" value="GGDEF"/>
    <property type="match status" value="1"/>
</dbReference>
<dbReference type="InterPro" id="IPR050469">
    <property type="entry name" value="Diguanylate_Cyclase"/>
</dbReference>
<dbReference type="EMBL" id="VIKR01000002">
    <property type="protein sequence ID" value="TQV74724.1"/>
    <property type="molecule type" value="Genomic_DNA"/>
</dbReference>
<gene>
    <name evidence="5" type="ORF">FLL45_07110</name>
</gene>
<dbReference type="AlphaFoldDB" id="A0A545TBZ4"/>
<sequence length="658" mass="75580">MVIRVFIFALIFQVAGVPLPVLAEVTYEDFQSLPPLPDSYFDLKPEDRLVWLKHEAEKAPETATSYRLNRQRFYEFYWLQKDELARQVCSSTLPLREDFYYRENCIEIENPNYDDFLLKMLDLIHEAKQFGSPSIQATLLSDLAWRQSQNGDIAGTYQNYEAALAIAPSDDIVLLNTIMMDSATNYIVHGDSNYVNKGIELLAKVRQQSTDALENEVDPQTIEFLKDNIFLTHFNTGIAYALHLYDYSAAINSFESVYSEKNAYSISALSFAALAAAELSDYDLAKQLIEKIGDQKDNQPVIELYLNCYRQLAKRHWLNNQPLTSCLNLDPSTTVEVQLDVYKRLSQFQEPDIQFVGLKKLSELYLNKIEPQLKKRGAQAASSTELKRLQRESELKTIVLEQQTQLQQERENAHTNRQRFFAALFIVLLSFILLIRSQLRQKKQLAEQFEQMSTRDSLTKLGNRRLLEQQIDREIAFTNRAHKSNINHNLGIFIFDIDHFKAINDTYGHQVGDKVLKIFSDRINQTIRDSDLFVRWGGEEFVLVARLDSNQRANQIAERILQTINSSPFECGGEKSIKVTCTIGVAKYPFIETENKPPWTRLISLADAALYYGKQQHRNCWVVIDNHSVDSLAALETILKDKLQDSIDAGKVTISTSF</sequence>
<evidence type="ECO:0000256" key="3">
    <source>
        <dbReference type="ARBA" id="ARBA00034247"/>
    </source>
</evidence>
<name>A0A545TBZ4_9GAMM</name>
<dbReference type="OrthoDB" id="9812260at2"/>
<dbReference type="Gene3D" id="3.30.70.270">
    <property type="match status" value="1"/>
</dbReference>
<comment type="cofactor">
    <cofactor evidence="1">
        <name>Mg(2+)</name>
        <dbReference type="ChEBI" id="CHEBI:18420"/>
    </cofactor>
</comment>
<evidence type="ECO:0000256" key="1">
    <source>
        <dbReference type="ARBA" id="ARBA00001946"/>
    </source>
</evidence>
<dbReference type="InterPro" id="IPR000160">
    <property type="entry name" value="GGDEF_dom"/>
</dbReference>
<organism evidence="5 6">
    <name type="scientific">Aliikangiella marina</name>
    <dbReference type="NCBI Taxonomy" id="1712262"/>
    <lineage>
        <taxon>Bacteria</taxon>
        <taxon>Pseudomonadati</taxon>
        <taxon>Pseudomonadota</taxon>
        <taxon>Gammaproteobacteria</taxon>
        <taxon>Oceanospirillales</taxon>
        <taxon>Pleioneaceae</taxon>
        <taxon>Aliikangiella</taxon>
    </lineage>
</organism>
<dbReference type="RefSeq" id="WP_142941339.1">
    <property type="nucleotide sequence ID" value="NZ_VIKR01000002.1"/>
</dbReference>
<dbReference type="InterPro" id="IPR029787">
    <property type="entry name" value="Nucleotide_cyclase"/>
</dbReference>
<dbReference type="Proteomes" id="UP000317839">
    <property type="component" value="Unassembled WGS sequence"/>
</dbReference>
<dbReference type="Pfam" id="PF00990">
    <property type="entry name" value="GGDEF"/>
    <property type="match status" value="1"/>
</dbReference>